<dbReference type="EMBL" id="FMSH01000231">
    <property type="protein sequence ID" value="SCU76388.1"/>
    <property type="molecule type" value="Genomic_DNA"/>
</dbReference>
<reference evidence="1" key="1">
    <citation type="submission" date="2016-09" db="EMBL/GenBank/DDBJ databases">
        <authorList>
            <person name="Capua I."/>
            <person name="De Benedictis P."/>
            <person name="Joannis T."/>
            <person name="Lombin L.H."/>
            <person name="Cattoli G."/>
        </authorList>
    </citation>
    <scope>NUCLEOTIDE SEQUENCE</scope>
    <source>
        <strain evidence="1">B9</strain>
    </source>
</reference>
<organism evidence="1">
    <name type="scientific">Cupriavidus necator</name>
    <name type="common">Alcaligenes eutrophus</name>
    <name type="synonym">Ralstonia eutropha</name>
    <dbReference type="NCBI Taxonomy" id="106590"/>
    <lineage>
        <taxon>Bacteria</taxon>
        <taxon>Pseudomonadati</taxon>
        <taxon>Pseudomonadota</taxon>
        <taxon>Betaproteobacteria</taxon>
        <taxon>Burkholderiales</taxon>
        <taxon>Burkholderiaceae</taxon>
        <taxon>Cupriavidus</taxon>
    </lineage>
</organism>
<dbReference type="Pfam" id="PF20398">
    <property type="entry name" value="DUF6691"/>
    <property type="match status" value="1"/>
</dbReference>
<protein>
    <submittedName>
        <fullName evidence="1">Uncharacterized protein</fullName>
    </submittedName>
</protein>
<proteinExistence type="predicted"/>
<dbReference type="InterPro" id="IPR046513">
    <property type="entry name" value="DUF6691"/>
</dbReference>
<accession>A0A1K0JMK9</accession>
<gene>
    <name evidence="1" type="ORF">CNECB9_3060008</name>
</gene>
<sequence length="50" mass="5379">MIRASGMAGAILVGVMAFALARRRQRSWLGGPVRALMQCSIRPSCRAAYA</sequence>
<dbReference type="AlphaFoldDB" id="A0A1K0JMK9"/>
<evidence type="ECO:0000313" key="1">
    <source>
        <dbReference type="EMBL" id="SCU76388.1"/>
    </source>
</evidence>
<name>A0A1K0JMK9_CUPNE</name>